<sequence>MSEARPHLLVVDDEQSIRDPLADYLERNGFRASRAASAKEARRLLAAYAIDLVVLDVMMPGEDGLSLARPLRWPTAAAAAYRPAPPGASAGGGAGRRTRTDREL</sequence>
<dbReference type="PROSITE" id="PS50110">
    <property type="entry name" value="RESPONSE_REGULATORY"/>
    <property type="match status" value="1"/>
</dbReference>
<evidence type="ECO:0000256" key="3">
    <source>
        <dbReference type="SAM" id="MobiDB-lite"/>
    </source>
</evidence>
<dbReference type="EMBL" id="CADCVW010000047">
    <property type="protein sequence ID" value="CAA9498010.1"/>
    <property type="molecule type" value="Genomic_DNA"/>
</dbReference>
<dbReference type="SUPFAM" id="SSF52172">
    <property type="entry name" value="CheY-like"/>
    <property type="match status" value="1"/>
</dbReference>
<dbReference type="InterPro" id="IPR001789">
    <property type="entry name" value="Sig_transdc_resp-reg_receiver"/>
</dbReference>
<feature type="domain" description="Response regulatory" evidence="4">
    <location>
        <begin position="7"/>
        <end position="104"/>
    </location>
</feature>
<organism evidence="5">
    <name type="scientific">uncultured Sphingomonadaceae bacterium</name>
    <dbReference type="NCBI Taxonomy" id="169976"/>
    <lineage>
        <taxon>Bacteria</taxon>
        <taxon>Pseudomonadati</taxon>
        <taxon>Pseudomonadota</taxon>
        <taxon>Alphaproteobacteria</taxon>
        <taxon>Sphingomonadales</taxon>
        <taxon>Sphingomonadaceae</taxon>
        <taxon>environmental samples</taxon>
    </lineage>
</organism>
<feature type="region of interest" description="Disordered" evidence="3">
    <location>
        <begin position="78"/>
        <end position="104"/>
    </location>
</feature>
<proteinExistence type="predicted"/>
<evidence type="ECO:0000313" key="5">
    <source>
        <dbReference type="EMBL" id="CAA9498010.1"/>
    </source>
</evidence>
<keyword evidence="1 2" id="KW-0597">Phosphoprotein</keyword>
<dbReference type="Pfam" id="PF00072">
    <property type="entry name" value="Response_reg"/>
    <property type="match status" value="1"/>
</dbReference>
<protein>
    <recommendedName>
        <fullName evidence="4">Response regulatory domain-containing protein</fullName>
    </recommendedName>
</protein>
<evidence type="ECO:0000256" key="1">
    <source>
        <dbReference type="ARBA" id="ARBA00022553"/>
    </source>
</evidence>
<dbReference type="SMART" id="SM00448">
    <property type="entry name" value="REC"/>
    <property type="match status" value="1"/>
</dbReference>
<dbReference type="Gene3D" id="3.40.50.2300">
    <property type="match status" value="1"/>
</dbReference>
<evidence type="ECO:0000256" key="2">
    <source>
        <dbReference type="PROSITE-ProRule" id="PRU00169"/>
    </source>
</evidence>
<dbReference type="InterPro" id="IPR011006">
    <property type="entry name" value="CheY-like_superfamily"/>
</dbReference>
<name>A0A6J4SFM3_9SPHN</name>
<reference evidence="5" key="1">
    <citation type="submission" date="2020-02" db="EMBL/GenBank/DDBJ databases">
        <authorList>
            <person name="Meier V. D."/>
        </authorList>
    </citation>
    <scope>NUCLEOTIDE SEQUENCE</scope>
    <source>
        <strain evidence="5">AVDCRST_MAG39</strain>
    </source>
</reference>
<accession>A0A6J4SFM3</accession>
<dbReference type="AlphaFoldDB" id="A0A6J4SFM3"/>
<evidence type="ECO:0000259" key="4">
    <source>
        <dbReference type="PROSITE" id="PS50110"/>
    </source>
</evidence>
<dbReference type="PANTHER" id="PTHR44591:SF3">
    <property type="entry name" value="RESPONSE REGULATORY DOMAIN-CONTAINING PROTEIN"/>
    <property type="match status" value="1"/>
</dbReference>
<gene>
    <name evidence="5" type="ORF">AVDCRST_MAG39-1234</name>
</gene>
<feature type="modified residue" description="4-aspartylphosphate" evidence="2">
    <location>
        <position position="56"/>
    </location>
</feature>
<dbReference type="PANTHER" id="PTHR44591">
    <property type="entry name" value="STRESS RESPONSE REGULATOR PROTEIN 1"/>
    <property type="match status" value="1"/>
</dbReference>
<dbReference type="InterPro" id="IPR050595">
    <property type="entry name" value="Bact_response_regulator"/>
</dbReference>
<dbReference type="GO" id="GO:0000160">
    <property type="term" value="P:phosphorelay signal transduction system"/>
    <property type="evidence" value="ECO:0007669"/>
    <property type="project" value="InterPro"/>
</dbReference>